<evidence type="ECO:0000256" key="2">
    <source>
        <dbReference type="ARBA" id="ARBA00022840"/>
    </source>
</evidence>
<name>A0A937X7Y1_9BACT</name>
<dbReference type="PANTHER" id="PTHR43272">
    <property type="entry name" value="LONG-CHAIN-FATTY-ACID--COA LIGASE"/>
    <property type="match status" value="1"/>
</dbReference>
<keyword evidence="4" id="KW-0436">Ligase</keyword>
<dbReference type="AlphaFoldDB" id="A0A937X7Y1"/>
<dbReference type="PROSITE" id="PS00455">
    <property type="entry name" value="AMP_BINDING"/>
    <property type="match status" value="1"/>
</dbReference>
<evidence type="ECO:0000256" key="1">
    <source>
        <dbReference type="ARBA" id="ARBA00022741"/>
    </source>
</evidence>
<accession>A0A937X7Y1</accession>
<dbReference type="Pfam" id="PF23562">
    <property type="entry name" value="AMP-binding_C_3"/>
    <property type="match status" value="1"/>
</dbReference>
<dbReference type="Proteomes" id="UP000703893">
    <property type="component" value="Unassembled WGS sequence"/>
</dbReference>
<organism evidence="4 5">
    <name type="scientific">Candidatus Tanganyikabacteria bacterium</name>
    <dbReference type="NCBI Taxonomy" id="2961651"/>
    <lineage>
        <taxon>Bacteria</taxon>
        <taxon>Bacillati</taxon>
        <taxon>Candidatus Sericytochromatia</taxon>
        <taxon>Candidatus Tanganyikabacteria</taxon>
    </lineage>
</organism>
<evidence type="ECO:0000259" key="3">
    <source>
        <dbReference type="Pfam" id="PF00501"/>
    </source>
</evidence>
<dbReference type="GO" id="GO:0016020">
    <property type="term" value="C:membrane"/>
    <property type="evidence" value="ECO:0007669"/>
    <property type="project" value="TreeGrafter"/>
</dbReference>
<comment type="caution">
    <text evidence="4">The sequence shown here is derived from an EMBL/GenBank/DDBJ whole genome shotgun (WGS) entry which is preliminary data.</text>
</comment>
<keyword evidence="2" id="KW-0067">ATP-binding</keyword>
<dbReference type="GO" id="GO:0004467">
    <property type="term" value="F:long-chain fatty acid-CoA ligase activity"/>
    <property type="evidence" value="ECO:0007669"/>
    <property type="project" value="TreeGrafter"/>
</dbReference>
<dbReference type="PANTHER" id="PTHR43272:SF33">
    <property type="entry name" value="AMP-BINDING DOMAIN-CONTAINING PROTEIN-RELATED"/>
    <property type="match status" value="1"/>
</dbReference>
<evidence type="ECO:0000313" key="5">
    <source>
        <dbReference type="Proteomes" id="UP000703893"/>
    </source>
</evidence>
<feature type="domain" description="AMP-dependent synthetase/ligase" evidence="3">
    <location>
        <begin position="10"/>
        <end position="424"/>
    </location>
</feature>
<sequence>MSKTIPAIFRETVAAFSTKDALLVKQDGQYRGISYREFHEMVTHLASALVELGVGPGERVAVLSENRPEWLVVDQAVLSLGAVLVPIYTTLTADQTRYILGDSSAMVLFCSGEGQVAKIQQVRGDLPALGQVFSFDEVTTKRGQTKIRHFGEVLSAGADAMERTERQRAELSAQIKPEWLASLVYTSGTTGDPKGAMLSHGNLASNVEAVTDVMDISYDDTTLSFLPLSHVLERMACYVAISRGVTIAFAESIDKLTVNIGEVRPSYLACVPRVLEKIHQRVLASLEDQPALRKELFLLAQDVGEHYHKTMDEYGRVPFPANVLYDLADKFVFNKLRERLGGRIRFIISGSAPLPKMVGEFFRNAGIPVVEGYGLTETAPVITINPPGRPRFGTVGKPIKDVEVRIAEDGEILCKGPNVMEGYWHKPEATREAIDAEGWFHTGDIGAFDSEGYLKIVDRKKELIVMSNGKKVAPQPLENRLKEDPLVEQAVLVGEGRNFITALLVPSGEGLIAWAAKRGIEGKTLDELVALSEIREYYNRVVAALNATLAPYEQIKTYALMSSEWTVDSG</sequence>
<gene>
    <name evidence="4" type="ORF">FJZ00_11595</name>
</gene>
<dbReference type="CDD" id="cd05907">
    <property type="entry name" value="VL_LC_FACS_like"/>
    <property type="match status" value="1"/>
</dbReference>
<dbReference type="GO" id="GO:0005524">
    <property type="term" value="F:ATP binding"/>
    <property type="evidence" value="ECO:0007669"/>
    <property type="project" value="UniProtKB-KW"/>
</dbReference>
<dbReference type="InterPro" id="IPR020845">
    <property type="entry name" value="AMP-binding_CS"/>
</dbReference>
<dbReference type="InterPro" id="IPR000873">
    <property type="entry name" value="AMP-dep_synth/lig_dom"/>
</dbReference>
<dbReference type="Gene3D" id="3.40.50.12780">
    <property type="entry name" value="N-terminal domain of ligase-like"/>
    <property type="match status" value="1"/>
</dbReference>
<dbReference type="Pfam" id="PF00501">
    <property type="entry name" value="AMP-binding"/>
    <property type="match status" value="1"/>
</dbReference>
<evidence type="ECO:0000313" key="4">
    <source>
        <dbReference type="EMBL" id="MBM3275790.1"/>
    </source>
</evidence>
<dbReference type="SUPFAM" id="SSF56801">
    <property type="entry name" value="Acetyl-CoA synthetase-like"/>
    <property type="match status" value="1"/>
</dbReference>
<protein>
    <submittedName>
        <fullName evidence="4">Long-chain fatty acid--CoA ligase</fullName>
    </submittedName>
</protein>
<feature type="non-terminal residue" evidence="4">
    <location>
        <position position="570"/>
    </location>
</feature>
<proteinExistence type="predicted"/>
<dbReference type="InterPro" id="IPR042099">
    <property type="entry name" value="ANL_N_sf"/>
</dbReference>
<dbReference type="EMBL" id="VGJX01000722">
    <property type="protein sequence ID" value="MBM3275790.1"/>
    <property type="molecule type" value="Genomic_DNA"/>
</dbReference>
<reference evidence="4 5" key="1">
    <citation type="submission" date="2019-03" db="EMBL/GenBank/DDBJ databases">
        <title>Lake Tanganyika Metagenome-Assembled Genomes (MAGs).</title>
        <authorList>
            <person name="Tran P."/>
        </authorList>
    </citation>
    <scope>NUCLEOTIDE SEQUENCE [LARGE SCALE GENOMIC DNA]</scope>
    <source>
        <strain evidence="4">K_DeepCast_65m_m2_236</strain>
    </source>
</reference>
<keyword evidence="1" id="KW-0547">Nucleotide-binding</keyword>